<organism evidence="7 8">
    <name type="scientific">Peronospora belbahrii</name>
    <dbReference type="NCBI Taxonomy" id="622444"/>
    <lineage>
        <taxon>Eukaryota</taxon>
        <taxon>Sar</taxon>
        <taxon>Stramenopiles</taxon>
        <taxon>Oomycota</taxon>
        <taxon>Peronosporomycetes</taxon>
        <taxon>Peronosporales</taxon>
        <taxon>Peronosporaceae</taxon>
        <taxon>Peronospora</taxon>
    </lineage>
</organism>
<feature type="compositionally biased region" description="Basic and acidic residues" evidence="5">
    <location>
        <begin position="312"/>
        <end position="321"/>
    </location>
</feature>
<protein>
    <recommendedName>
        <fullName evidence="9">Glycoside hydrolase</fullName>
    </recommendedName>
</protein>
<dbReference type="EMBL" id="CAKKTJ010000286">
    <property type="protein sequence ID" value="CAH0478983.1"/>
    <property type="molecule type" value="Genomic_DNA"/>
</dbReference>
<evidence type="ECO:0000313" key="8">
    <source>
        <dbReference type="Proteomes" id="UP001160483"/>
    </source>
</evidence>
<feature type="transmembrane region" description="Helical" evidence="6">
    <location>
        <begin position="490"/>
        <end position="509"/>
    </location>
</feature>
<comment type="similarity">
    <text evidence="1 4">Belongs to the glycosyl hydrolase 1 family.</text>
</comment>
<dbReference type="Gene3D" id="3.20.20.80">
    <property type="entry name" value="Glycosidases"/>
    <property type="match status" value="1"/>
</dbReference>
<reference evidence="7" key="1">
    <citation type="submission" date="2021-11" db="EMBL/GenBank/DDBJ databases">
        <authorList>
            <person name="Islam A."/>
            <person name="Islam S."/>
            <person name="Flora M.S."/>
            <person name="Rahman M."/>
            <person name="Ziaur R.M."/>
            <person name="Epstein J.H."/>
            <person name="Hassan M."/>
            <person name="Klassen M."/>
            <person name="Woodard K."/>
            <person name="Webb A."/>
            <person name="Webby R.J."/>
            <person name="El Zowalaty M.E."/>
        </authorList>
    </citation>
    <scope>NUCLEOTIDE SEQUENCE</scope>
    <source>
        <strain evidence="7">Pbs3</strain>
    </source>
</reference>
<evidence type="ECO:0000256" key="1">
    <source>
        <dbReference type="ARBA" id="ARBA00010838"/>
    </source>
</evidence>
<dbReference type="PANTHER" id="PTHR10353:SF36">
    <property type="entry name" value="LP05116P"/>
    <property type="match status" value="1"/>
</dbReference>
<gene>
    <name evidence="7" type="ORF">PBS003_LOCUS5656</name>
</gene>
<evidence type="ECO:0000256" key="2">
    <source>
        <dbReference type="ARBA" id="ARBA00022801"/>
    </source>
</evidence>
<evidence type="ECO:0000256" key="4">
    <source>
        <dbReference type="RuleBase" id="RU003690"/>
    </source>
</evidence>
<dbReference type="Proteomes" id="UP001160483">
    <property type="component" value="Unassembled WGS sequence"/>
</dbReference>
<keyword evidence="3" id="KW-0326">Glycosidase</keyword>
<keyword evidence="6" id="KW-0812">Transmembrane</keyword>
<proteinExistence type="inferred from homology"/>
<accession>A0AAU9L1F3</accession>
<keyword evidence="6" id="KW-0472">Membrane</keyword>
<dbReference type="AlphaFoldDB" id="A0AAU9L1F3"/>
<dbReference type="SUPFAM" id="SSF51445">
    <property type="entry name" value="(Trans)glycosidases"/>
    <property type="match status" value="1"/>
</dbReference>
<evidence type="ECO:0000313" key="7">
    <source>
        <dbReference type="EMBL" id="CAH0478983.1"/>
    </source>
</evidence>
<feature type="region of interest" description="Disordered" evidence="5">
    <location>
        <begin position="312"/>
        <end position="336"/>
    </location>
</feature>
<evidence type="ECO:0000256" key="3">
    <source>
        <dbReference type="ARBA" id="ARBA00023295"/>
    </source>
</evidence>
<comment type="caution">
    <text evidence="7">The sequence shown here is derived from an EMBL/GenBank/DDBJ whole genome shotgun (WGS) entry which is preliminary data.</text>
</comment>
<dbReference type="InterPro" id="IPR017853">
    <property type="entry name" value="GH"/>
</dbReference>
<keyword evidence="6" id="KW-1133">Transmembrane helix</keyword>
<dbReference type="GO" id="GO:0005975">
    <property type="term" value="P:carbohydrate metabolic process"/>
    <property type="evidence" value="ECO:0007669"/>
    <property type="project" value="InterPro"/>
</dbReference>
<dbReference type="GO" id="GO:0008422">
    <property type="term" value="F:beta-glucosidase activity"/>
    <property type="evidence" value="ECO:0007669"/>
    <property type="project" value="TreeGrafter"/>
</dbReference>
<dbReference type="Pfam" id="PF00232">
    <property type="entry name" value="Glyco_hydro_1"/>
    <property type="match status" value="1"/>
</dbReference>
<sequence>MINAVYPAWNVSSQDLGNWDHFCYSQYNLQYDDMSENFFHHYRDDIQRMSDMGLSSFQFSISWSRIMIWNAETRRMEPNPQGLTSYHALLDDMQAKALQPIATLYQFNLPLMLQTKLEPTGWLNPDIVTHFEDFAELAFREFGKKVKYWATFDEPLTFISGKYGSRDVVSGAKKPSDMNIYTVAHNVLLSHARAVAVFRALKGDERNVIAAGARIGIMLSTEFGYPLDESDALNAEAAELEMQFSLGWLLMPIATGDYPAIMRERIGNRLPTFSSDEAALVKGSYDVFLLNNYNFCLKYSERSCGKLPQAYDSERETDETPVHNGPRMLPASSPGSSWRPGCPDSYFATIRWLHEKDRSTEILLTETSWCKTNQIDTLGQLRCFQVYIRQLYKAIVEEKIPIIGFTAQSVLDNNEHGSYSLHFGQYVNFTSSSTQGLPCNLHPVVEWFAHLATTKCLDRWDQEAVLSRKKELDLEAGGNDVDVPWSLSEVVILIIIGVLILGAITYEVMRKLRMSSQGSPEEVQVLITIED</sequence>
<evidence type="ECO:0000256" key="5">
    <source>
        <dbReference type="SAM" id="MobiDB-lite"/>
    </source>
</evidence>
<evidence type="ECO:0000256" key="6">
    <source>
        <dbReference type="SAM" id="Phobius"/>
    </source>
</evidence>
<evidence type="ECO:0008006" key="9">
    <source>
        <dbReference type="Google" id="ProtNLM"/>
    </source>
</evidence>
<keyword evidence="2" id="KW-0378">Hydrolase</keyword>
<dbReference type="InterPro" id="IPR001360">
    <property type="entry name" value="Glyco_hydro_1"/>
</dbReference>
<name>A0AAU9L1F3_9STRA</name>
<dbReference type="PANTHER" id="PTHR10353">
    <property type="entry name" value="GLYCOSYL HYDROLASE"/>
    <property type="match status" value="1"/>
</dbReference>